<protein>
    <submittedName>
        <fullName evidence="3">Protein NRT1/ PTR FAMILY 6.2</fullName>
    </submittedName>
</protein>
<comment type="caution">
    <text evidence="3">The sequence shown here is derived from an EMBL/GenBank/DDBJ whole genome shotgun (WGS) entry which is preliminary data.</text>
</comment>
<comment type="similarity">
    <text evidence="1">Belongs to the major facilitator superfamily. Phosphate:H(+) symporter (TC 2.A.1.9) family.</text>
</comment>
<evidence type="ECO:0000313" key="3">
    <source>
        <dbReference type="EMBL" id="KAL0311776.1"/>
    </source>
</evidence>
<evidence type="ECO:0000256" key="1">
    <source>
        <dbReference type="ARBA" id="ARBA00044504"/>
    </source>
</evidence>
<name>A0AAW2KXJ5_SESRA</name>
<proteinExistence type="inferred from homology"/>
<keyword evidence="2" id="KW-1133">Transmembrane helix</keyword>
<dbReference type="Gene3D" id="1.20.1250.20">
    <property type="entry name" value="MFS general substrate transporter like domains"/>
    <property type="match status" value="1"/>
</dbReference>
<reference evidence="3" key="1">
    <citation type="submission" date="2020-06" db="EMBL/GenBank/DDBJ databases">
        <authorList>
            <person name="Li T."/>
            <person name="Hu X."/>
            <person name="Zhang T."/>
            <person name="Song X."/>
            <person name="Zhang H."/>
            <person name="Dai N."/>
            <person name="Sheng W."/>
            <person name="Hou X."/>
            <person name="Wei L."/>
        </authorList>
    </citation>
    <scope>NUCLEOTIDE SEQUENCE</scope>
    <source>
        <strain evidence="3">G02</strain>
        <tissue evidence="3">Leaf</tissue>
    </source>
</reference>
<keyword evidence="2" id="KW-0812">Transmembrane</keyword>
<feature type="transmembrane region" description="Helical" evidence="2">
    <location>
        <begin position="52"/>
        <end position="72"/>
    </location>
</feature>
<dbReference type="EMBL" id="JACGWJ010000026">
    <property type="protein sequence ID" value="KAL0311776.1"/>
    <property type="molecule type" value="Genomic_DNA"/>
</dbReference>
<reference evidence="3" key="2">
    <citation type="journal article" date="2024" name="Plant">
        <title>Genomic evolution and insights into agronomic trait innovations of Sesamum species.</title>
        <authorList>
            <person name="Miao H."/>
            <person name="Wang L."/>
            <person name="Qu L."/>
            <person name="Liu H."/>
            <person name="Sun Y."/>
            <person name="Le M."/>
            <person name="Wang Q."/>
            <person name="Wei S."/>
            <person name="Zheng Y."/>
            <person name="Lin W."/>
            <person name="Duan Y."/>
            <person name="Cao H."/>
            <person name="Xiong S."/>
            <person name="Wang X."/>
            <person name="Wei L."/>
            <person name="Li C."/>
            <person name="Ma Q."/>
            <person name="Ju M."/>
            <person name="Zhao R."/>
            <person name="Li G."/>
            <person name="Mu C."/>
            <person name="Tian Q."/>
            <person name="Mei H."/>
            <person name="Zhang T."/>
            <person name="Gao T."/>
            <person name="Zhang H."/>
        </authorList>
    </citation>
    <scope>NUCLEOTIDE SEQUENCE</scope>
    <source>
        <strain evidence="3">G02</strain>
    </source>
</reference>
<evidence type="ECO:0000256" key="2">
    <source>
        <dbReference type="SAM" id="Phobius"/>
    </source>
</evidence>
<accession>A0AAW2KXJ5</accession>
<organism evidence="3">
    <name type="scientific">Sesamum radiatum</name>
    <name type="common">Black benniseed</name>
    <dbReference type="NCBI Taxonomy" id="300843"/>
    <lineage>
        <taxon>Eukaryota</taxon>
        <taxon>Viridiplantae</taxon>
        <taxon>Streptophyta</taxon>
        <taxon>Embryophyta</taxon>
        <taxon>Tracheophyta</taxon>
        <taxon>Spermatophyta</taxon>
        <taxon>Magnoliopsida</taxon>
        <taxon>eudicotyledons</taxon>
        <taxon>Gunneridae</taxon>
        <taxon>Pentapetalae</taxon>
        <taxon>asterids</taxon>
        <taxon>lamiids</taxon>
        <taxon>Lamiales</taxon>
        <taxon>Pedaliaceae</taxon>
        <taxon>Sesamum</taxon>
    </lineage>
</organism>
<keyword evidence="2" id="KW-0472">Membrane</keyword>
<dbReference type="AlphaFoldDB" id="A0AAW2KXJ5"/>
<dbReference type="InterPro" id="IPR036259">
    <property type="entry name" value="MFS_trans_sf"/>
</dbReference>
<feature type="transmembrane region" description="Helical" evidence="2">
    <location>
        <begin position="113"/>
        <end position="131"/>
    </location>
</feature>
<sequence length="169" mass="18595">MHRRVVYLSNNGKGVMIRLVPSHFGLHVRNDYLFSRASFHHESNRYIGGFRVPAGSFTLFFVAAVLISLAGFTNLQRTGIGLALSTPGKAATTLAKKHDLANEKGNSPRHSNAATSVFLLIPQFLLVYVRLDLIIKVTKRDENYKHFSPSSLLVSIVEKVTTTAGTVKG</sequence>
<gene>
    <name evidence="3" type="ORF">Sradi_5576900</name>
</gene>